<gene>
    <name evidence="1" type="ORF">R3P38DRAFT_3189684</name>
</gene>
<keyword evidence="2" id="KW-1185">Reference proteome</keyword>
<reference evidence="1 2" key="1">
    <citation type="journal article" date="2024" name="J Genomics">
        <title>Draft genome sequencing and assembly of Favolaschia claudopus CIRM-BRFM 2984 isolated from oak limbs.</title>
        <authorList>
            <person name="Navarro D."/>
            <person name="Drula E."/>
            <person name="Chaduli D."/>
            <person name="Cazenave R."/>
            <person name="Ahrendt S."/>
            <person name="Wang J."/>
            <person name="Lipzen A."/>
            <person name="Daum C."/>
            <person name="Barry K."/>
            <person name="Grigoriev I.V."/>
            <person name="Favel A."/>
            <person name="Rosso M.N."/>
            <person name="Martin F."/>
        </authorList>
    </citation>
    <scope>NUCLEOTIDE SEQUENCE [LARGE SCALE GENOMIC DNA]</scope>
    <source>
        <strain evidence="1 2">CIRM-BRFM 2984</strain>
    </source>
</reference>
<name>A0AAW0BRX4_9AGAR</name>
<comment type="caution">
    <text evidence="1">The sequence shown here is derived from an EMBL/GenBank/DDBJ whole genome shotgun (WGS) entry which is preliminary data.</text>
</comment>
<protein>
    <submittedName>
        <fullName evidence="1">Uncharacterized protein</fullName>
    </submittedName>
</protein>
<organism evidence="1 2">
    <name type="scientific">Favolaschia claudopus</name>
    <dbReference type="NCBI Taxonomy" id="2862362"/>
    <lineage>
        <taxon>Eukaryota</taxon>
        <taxon>Fungi</taxon>
        <taxon>Dikarya</taxon>
        <taxon>Basidiomycota</taxon>
        <taxon>Agaricomycotina</taxon>
        <taxon>Agaricomycetes</taxon>
        <taxon>Agaricomycetidae</taxon>
        <taxon>Agaricales</taxon>
        <taxon>Marasmiineae</taxon>
        <taxon>Mycenaceae</taxon>
        <taxon>Favolaschia</taxon>
    </lineage>
</organism>
<accession>A0AAW0BRX4</accession>
<evidence type="ECO:0000313" key="1">
    <source>
        <dbReference type="EMBL" id="KAK7029328.1"/>
    </source>
</evidence>
<dbReference type="AlphaFoldDB" id="A0AAW0BRX4"/>
<sequence length="145" mass="16250">MFPIINTEHQHGSTSLSLRPHFLDFNPKPSFNDAILTGLLFVLQNTPKPTPITFNSPSNFLGTMFVTNRVEMENDPLNPSFPLIASVIALLNERTARTRFRKGLINGLYLARSANDAWPETLEISRDLMFTLPGISPAFRSFSAK</sequence>
<dbReference type="EMBL" id="JAWWNJ010000027">
    <property type="protein sequence ID" value="KAK7029328.1"/>
    <property type="molecule type" value="Genomic_DNA"/>
</dbReference>
<proteinExistence type="predicted"/>
<evidence type="ECO:0000313" key="2">
    <source>
        <dbReference type="Proteomes" id="UP001362999"/>
    </source>
</evidence>
<dbReference type="Proteomes" id="UP001362999">
    <property type="component" value="Unassembled WGS sequence"/>
</dbReference>